<keyword evidence="3" id="KW-1185">Reference proteome</keyword>
<sequence length="430" mass="49552">GNTLLSDKDLSEVHEHYMNYPYPYVDPSGENKYSIPPIKGPRIEDINHYFFEGRGDLGRNKIFRILIAGGGTGSSLIHYAYMFRNNKQAEITYLDFSLKSLEIARERARNYGFKGISFVQDSIYNIPKIELGSFDYIDCYGVLHHLSDPEEALRILKNVLSPHGEWIPSNPQSKATNMSYEEEVKRSRVLYSNILPQSWAMTSENSIETATDVGFYDMYLHKQDVAFTIPELYDYIEKRGGLHIVDIMCPLLRNVLNEKHVFLRSHNRKIATQALNEMFSGSMGKHEILVSRNKNPIASLENPENVPFFCIHKVTPIINALSHGNIKNNKSIKIKMRIHYLTKPSFTVPVSKYTMDFIKLVLRRKHSIGRLFIGFEFKIEENATKVEDKVSRDFKKTFGSFIRHGLVLLRHQTLPDIASFMEFDTVVEVN</sequence>
<accession>A0A7T8KEJ2</accession>
<dbReference type="Proteomes" id="UP000595437">
    <property type="component" value="Chromosome 4"/>
</dbReference>
<dbReference type="InterPro" id="IPR025714">
    <property type="entry name" value="Methyltranfer_dom"/>
</dbReference>
<protein>
    <submittedName>
        <fullName evidence="2">Syc1184_c</fullName>
    </submittedName>
</protein>
<evidence type="ECO:0000313" key="3">
    <source>
        <dbReference type="Proteomes" id="UP000595437"/>
    </source>
</evidence>
<dbReference type="Gene3D" id="3.40.50.150">
    <property type="entry name" value="Vaccinia Virus protein VP39"/>
    <property type="match status" value="1"/>
</dbReference>
<organism evidence="2 3">
    <name type="scientific">Caligus rogercresseyi</name>
    <name type="common">Sea louse</name>
    <dbReference type="NCBI Taxonomy" id="217165"/>
    <lineage>
        <taxon>Eukaryota</taxon>
        <taxon>Metazoa</taxon>
        <taxon>Ecdysozoa</taxon>
        <taxon>Arthropoda</taxon>
        <taxon>Crustacea</taxon>
        <taxon>Multicrustacea</taxon>
        <taxon>Hexanauplia</taxon>
        <taxon>Copepoda</taxon>
        <taxon>Siphonostomatoida</taxon>
        <taxon>Caligidae</taxon>
        <taxon>Caligus</taxon>
    </lineage>
</organism>
<dbReference type="Pfam" id="PF13847">
    <property type="entry name" value="Methyltransf_31"/>
    <property type="match status" value="1"/>
</dbReference>
<evidence type="ECO:0000313" key="2">
    <source>
        <dbReference type="EMBL" id="QQP54308.1"/>
    </source>
</evidence>
<dbReference type="CDD" id="cd02440">
    <property type="entry name" value="AdoMet_MTases"/>
    <property type="match status" value="1"/>
</dbReference>
<proteinExistence type="predicted"/>
<dbReference type="OrthoDB" id="66144at2759"/>
<dbReference type="AlphaFoldDB" id="A0A7T8KEJ2"/>
<reference evidence="3" key="1">
    <citation type="submission" date="2021-01" db="EMBL/GenBank/DDBJ databases">
        <title>Caligus Genome Assembly.</title>
        <authorList>
            <person name="Gallardo-Escarate C."/>
        </authorList>
    </citation>
    <scope>NUCLEOTIDE SEQUENCE [LARGE SCALE GENOMIC DNA]</scope>
</reference>
<feature type="non-terminal residue" evidence="2">
    <location>
        <position position="1"/>
    </location>
</feature>
<dbReference type="EMBL" id="CP045893">
    <property type="protein sequence ID" value="QQP54308.1"/>
    <property type="molecule type" value="Genomic_DNA"/>
</dbReference>
<name>A0A7T8KEJ2_CALRO</name>
<gene>
    <name evidence="2" type="ORF">FKW44_007102</name>
</gene>
<feature type="domain" description="Methyltransferase" evidence="1">
    <location>
        <begin position="66"/>
        <end position="192"/>
    </location>
</feature>
<evidence type="ECO:0000259" key="1">
    <source>
        <dbReference type="Pfam" id="PF13847"/>
    </source>
</evidence>
<dbReference type="InterPro" id="IPR029063">
    <property type="entry name" value="SAM-dependent_MTases_sf"/>
</dbReference>
<dbReference type="SUPFAM" id="SSF53335">
    <property type="entry name" value="S-adenosyl-L-methionine-dependent methyltransferases"/>
    <property type="match status" value="1"/>
</dbReference>